<feature type="region of interest" description="Disordered" evidence="1">
    <location>
        <begin position="1"/>
        <end position="47"/>
    </location>
</feature>
<dbReference type="Proteomes" id="UP000535182">
    <property type="component" value="Unassembled WGS sequence"/>
</dbReference>
<proteinExistence type="predicted"/>
<comment type="caution">
    <text evidence="2">The sequence shown here is derived from an EMBL/GenBank/DDBJ whole genome shotgun (WGS) entry which is preliminary data.</text>
</comment>
<dbReference type="AlphaFoldDB" id="A0A9X0QHD5"/>
<reference evidence="2 3" key="1">
    <citation type="submission" date="2020-08" db="EMBL/GenBank/DDBJ databases">
        <title>Genomic Encyclopedia of Type Strains, Phase IV (KMG-V): Genome sequencing to study the core and pangenomes of soil and plant-associated prokaryotes.</title>
        <authorList>
            <person name="Whitman W."/>
        </authorList>
    </citation>
    <scope>NUCLEOTIDE SEQUENCE [LARGE SCALE GENOMIC DNA]</scope>
    <source>
        <strain evidence="2 3">X5P2</strain>
    </source>
</reference>
<evidence type="ECO:0000313" key="2">
    <source>
        <dbReference type="EMBL" id="MBB5330380.1"/>
    </source>
</evidence>
<protein>
    <submittedName>
        <fullName evidence="2">Uncharacterized protein</fullName>
    </submittedName>
</protein>
<name>A0A9X0QHD5_9BACT</name>
<keyword evidence="3" id="KW-1185">Reference proteome</keyword>
<sequence>MTPQQKQTKRQFETKTEKRDSAISLESSKPKITRCQSSYHYESKHVH</sequence>
<feature type="compositionally biased region" description="Basic and acidic residues" evidence="1">
    <location>
        <begin position="10"/>
        <end position="21"/>
    </location>
</feature>
<evidence type="ECO:0000256" key="1">
    <source>
        <dbReference type="SAM" id="MobiDB-lite"/>
    </source>
</evidence>
<gene>
    <name evidence="2" type="ORF">HDF14_004015</name>
</gene>
<dbReference type="EMBL" id="JACHEB010000010">
    <property type="protein sequence ID" value="MBB5330380.1"/>
    <property type="molecule type" value="Genomic_DNA"/>
</dbReference>
<evidence type="ECO:0000313" key="3">
    <source>
        <dbReference type="Proteomes" id="UP000535182"/>
    </source>
</evidence>
<accession>A0A9X0QHD5</accession>
<organism evidence="2 3">
    <name type="scientific">Tunturiibacter gelidiferens</name>
    <dbReference type="NCBI Taxonomy" id="3069689"/>
    <lineage>
        <taxon>Bacteria</taxon>
        <taxon>Pseudomonadati</taxon>
        <taxon>Acidobacteriota</taxon>
        <taxon>Terriglobia</taxon>
        <taxon>Terriglobales</taxon>
        <taxon>Acidobacteriaceae</taxon>
        <taxon>Tunturiibacter</taxon>
    </lineage>
</organism>